<protein>
    <submittedName>
        <fullName evidence="1">Uncharacterized protein</fullName>
    </submittedName>
</protein>
<dbReference type="AlphaFoldDB" id="A0A075B3C2"/>
<dbReference type="EMBL" id="KE560420">
    <property type="protein sequence ID" value="EPZ36854.1"/>
    <property type="molecule type" value="Genomic_DNA"/>
</dbReference>
<sequence>MSYDPKVLKAVIKEGGKRGVEIEGAAALGGLNYFCTKVDEPNGDVELLIKSVEAMNAEVDESAEERRGGSGEIGKMILSCNEKKLALVTYVPESRKEECSAEAWLKAILDEYEGSVVKVAGTIAAGEILADGDKGRFPLKIRDEAIPKGIAYLRERGLFPVDDESDDDSVDYFGEHNVFNE</sequence>
<dbReference type="EMBL" id="ML005227">
    <property type="protein sequence ID" value="RKP19411.1"/>
    <property type="molecule type" value="Genomic_DNA"/>
</dbReference>
<dbReference type="Proteomes" id="UP000281549">
    <property type="component" value="Unassembled WGS sequence"/>
</dbReference>
<dbReference type="OrthoDB" id="249703at2759"/>
<proteinExistence type="predicted"/>
<reference evidence="4" key="2">
    <citation type="journal article" date="2018" name="Nat. Microbiol.">
        <title>Leveraging single-cell genomics to expand the fungal tree of life.</title>
        <authorList>
            <person name="Ahrendt S.R."/>
            <person name="Quandt C.A."/>
            <person name="Ciobanu D."/>
            <person name="Clum A."/>
            <person name="Salamov A."/>
            <person name="Andreopoulos B."/>
            <person name="Cheng J.F."/>
            <person name="Woyke T."/>
            <person name="Pelin A."/>
            <person name="Henrissat B."/>
            <person name="Reynolds N.K."/>
            <person name="Benny G.L."/>
            <person name="Smith M.E."/>
            <person name="James T.Y."/>
            <person name="Grigoriev I.V."/>
        </authorList>
    </citation>
    <scope>NUCLEOTIDE SEQUENCE [LARGE SCALE GENOMIC DNA]</scope>
    <source>
        <strain evidence="4">CSF55</strain>
    </source>
</reference>
<reference evidence="1 3" key="1">
    <citation type="journal article" date="2013" name="Curr. Biol.">
        <title>Shared signatures of parasitism and phylogenomics unite Cryptomycota and microsporidia.</title>
        <authorList>
            <person name="James T.Y."/>
            <person name="Pelin A."/>
            <person name="Bonen L."/>
            <person name="Ahrendt S."/>
            <person name="Sain D."/>
            <person name="Corradi N."/>
            <person name="Stajich J.E."/>
        </authorList>
    </citation>
    <scope>NUCLEOTIDE SEQUENCE [LARGE SCALE GENOMIC DNA]</scope>
    <source>
        <strain evidence="1">CSF55</strain>
        <strain evidence="1">CSF55</strain>
    </source>
</reference>
<evidence type="ECO:0000313" key="4">
    <source>
        <dbReference type="Proteomes" id="UP000281549"/>
    </source>
</evidence>
<accession>A0A075B3C2</accession>
<evidence type="ECO:0000313" key="1">
    <source>
        <dbReference type="EMBL" id="EPZ36854.1"/>
    </source>
</evidence>
<dbReference type="HOGENOM" id="CLU_127818_0_0_1"/>
<dbReference type="OMA" id="EERKGCS"/>
<evidence type="ECO:0000313" key="2">
    <source>
        <dbReference type="EMBL" id="RKP19411.1"/>
    </source>
</evidence>
<dbReference type="Proteomes" id="UP000030755">
    <property type="component" value="Unassembled WGS sequence"/>
</dbReference>
<evidence type="ECO:0000313" key="3">
    <source>
        <dbReference type="Proteomes" id="UP000030755"/>
    </source>
</evidence>
<gene>
    <name evidence="1" type="ORF">O9G_005271</name>
    <name evidence="2" type="ORF">ROZALSC1DRAFT_28987</name>
</gene>
<keyword evidence="3" id="KW-1185">Reference proteome</keyword>
<name>A0A075B3C2_ROZAC</name>
<organism evidence="1 3">
    <name type="scientific">Rozella allomycis (strain CSF55)</name>
    <dbReference type="NCBI Taxonomy" id="988480"/>
    <lineage>
        <taxon>Eukaryota</taxon>
        <taxon>Fungi</taxon>
        <taxon>Fungi incertae sedis</taxon>
        <taxon>Cryptomycota</taxon>
        <taxon>Cryptomycota incertae sedis</taxon>
        <taxon>Rozella</taxon>
    </lineage>
</organism>
<reference evidence="2" key="3">
    <citation type="submission" date="2018-08" db="EMBL/GenBank/DDBJ databases">
        <title>Leveraging single-cell genomics to expand the Fungal Tree of Life.</title>
        <authorList>
            <consortium name="DOE Joint Genome Institute"/>
            <person name="Ahrendt S.R."/>
            <person name="Quandt C.A."/>
            <person name="Ciobanu D."/>
            <person name="Clum A."/>
            <person name="Salamov A."/>
            <person name="Andreopoulos B."/>
            <person name="Cheng J.-F."/>
            <person name="Woyke T."/>
            <person name="Pelin A."/>
            <person name="Henrissat B."/>
            <person name="Reynolds N."/>
            <person name="Benny G.L."/>
            <person name="Smith M.E."/>
            <person name="James T.Y."/>
            <person name="Grigoriev I.V."/>
        </authorList>
    </citation>
    <scope>NUCLEOTIDE SEQUENCE</scope>
    <source>
        <strain evidence="2">CSF55</strain>
    </source>
</reference>